<sequence length="343" mass="36801">MGGLPANVYDDRGTDQPKMYEGSQENLSVFSSVDAVKENSPASQPIDKEATYITQATGMSIEDAKAVIKDAESTTPTDQSQTAKSIWGVSKYLSQSKDGQMTGMTQSLMSLICKANRKFIELGKEGVAFGDIRIVPQMIVDPEELRTLTGNDDQITNRVFLSRKDLSSIGSAAADSVMSRLAVSPDTRTIVNLILTGNGAFIQSKPVEQATQSDIRQPLQRRSLPKILLEVGAIVFKNRAALLPALKGMATAGMVRLGLKSAPAVATKSFGSFAKDASKILAMPLGAFASVEIATKLAKNYPDPKKRESMTEAIQDSAMICKAGNKQAIKYMVQRGGQSAKLN</sequence>
<proteinExistence type="predicted"/>
<evidence type="ECO:0000256" key="1">
    <source>
        <dbReference type="SAM" id="MobiDB-lite"/>
    </source>
</evidence>
<dbReference type="AlphaFoldDB" id="A0A9W8A6R3"/>
<protein>
    <submittedName>
        <fullName evidence="2">Uncharacterized protein</fullName>
    </submittedName>
</protein>
<dbReference type="EMBL" id="JANBPT010000273">
    <property type="protein sequence ID" value="KAJ1924433.1"/>
    <property type="molecule type" value="Genomic_DNA"/>
</dbReference>
<name>A0A9W8A6R3_9FUNG</name>
<keyword evidence="3" id="KW-1185">Reference proteome</keyword>
<dbReference type="Proteomes" id="UP001150569">
    <property type="component" value="Unassembled WGS sequence"/>
</dbReference>
<accession>A0A9W8A6R3</accession>
<reference evidence="2" key="1">
    <citation type="submission" date="2022-07" db="EMBL/GenBank/DDBJ databases">
        <title>Phylogenomic reconstructions and comparative analyses of Kickxellomycotina fungi.</title>
        <authorList>
            <person name="Reynolds N.K."/>
            <person name="Stajich J.E."/>
            <person name="Barry K."/>
            <person name="Grigoriev I.V."/>
            <person name="Crous P."/>
            <person name="Smith M.E."/>
        </authorList>
    </citation>
    <scope>NUCLEOTIDE SEQUENCE</scope>
    <source>
        <strain evidence="2">RSA 861</strain>
    </source>
</reference>
<evidence type="ECO:0000313" key="2">
    <source>
        <dbReference type="EMBL" id="KAJ1924433.1"/>
    </source>
</evidence>
<organism evidence="2 3">
    <name type="scientific">Tieghemiomyces parasiticus</name>
    <dbReference type="NCBI Taxonomy" id="78921"/>
    <lineage>
        <taxon>Eukaryota</taxon>
        <taxon>Fungi</taxon>
        <taxon>Fungi incertae sedis</taxon>
        <taxon>Zoopagomycota</taxon>
        <taxon>Kickxellomycotina</taxon>
        <taxon>Dimargaritomycetes</taxon>
        <taxon>Dimargaritales</taxon>
        <taxon>Dimargaritaceae</taxon>
        <taxon>Tieghemiomyces</taxon>
    </lineage>
</organism>
<feature type="region of interest" description="Disordered" evidence="1">
    <location>
        <begin position="1"/>
        <end position="20"/>
    </location>
</feature>
<comment type="caution">
    <text evidence="2">The sequence shown here is derived from an EMBL/GenBank/DDBJ whole genome shotgun (WGS) entry which is preliminary data.</text>
</comment>
<evidence type="ECO:0000313" key="3">
    <source>
        <dbReference type="Proteomes" id="UP001150569"/>
    </source>
</evidence>
<gene>
    <name evidence="2" type="ORF">IWQ60_005196</name>
</gene>